<accession>A0A132ALM9</accession>
<dbReference type="Proteomes" id="UP000616769">
    <property type="component" value="Unassembled WGS sequence"/>
</dbReference>
<dbReference type="InterPro" id="IPR018114">
    <property type="entry name" value="TRYPSIN_HIS"/>
</dbReference>
<evidence type="ECO:0000256" key="4">
    <source>
        <dbReference type="ARBA" id="ARBA00022825"/>
    </source>
</evidence>
<dbReference type="SUPFAM" id="SSF50494">
    <property type="entry name" value="Trypsin-like serine proteases"/>
    <property type="match status" value="1"/>
</dbReference>
<keyword evidence="3" id="KW-0378">Hydrolase</keyword>
<evidence type="ECO:0000313" key="7">
    <source>
        <dbReference type="Proteomes" id="UP000616769"/>
    </source>
</evidence>
<dbReference type="PROSITE" id="PS50240">
    <property type="entry name" value="TRYPSIN_DOM"/>
    <property type="match status" value="1"/>
</dbReference>
<dbReference type="PROSITE" id="PS00134">
    <property type="entry name" value="TRYPSIN_HIS"/>
    <property type="match status" value="1"/>
</dbReference>
<evidence type="ECO:0000256" key="3">
    <source>
        <dbReference type="ARBA" id="ARBA00022801"/>
    </source>
</evidence>
<dbReference type="CDD" id="cd00190">
    <property type="entry name" value="Tryp_SPc"/>
    <property type="match status" value="1"/>
</dbReference>
<dbReference type="PANTHER" id="PTHR24276:SF91">
    <property type="entry name" value="AT26814P-RELATED"/>
    <property type="match status" value="1"/>
</dbReference>
<keyword evidence="4" id="KW-0720">Serine protease</keyword>
<dbReference type="InterPro" id="IPR009003">
    <property type="entry name" value="Peptidase_S1_PA"/>
</dbReference>
<dbReference type="VEuPathDB" id="VectorBase:SSCA010432"/>
<organism evidence="6 7">
    <name type="scientific">Sarcoptes scabiei</name>
    <name type="common">Itch mite</name>
    <name type="synonym">Acarus scabiei</name>
    <dbReference type="NCBI Taxonomy" id="52283"/>
    <lineage>
        <taxon>Eukaryota</taxon>
        <taxon>Metazoa</taxon>
        <taxon>Ecdysozoa</taxon>
        <taxon>Arthropoda</taxon>
        <taxon>Chelicerata</taxon>
        <taxon>Arachnida</taxon>
        <taxon>Acari</taxon>
        <taxon>Acariformes</taxon>
        <taxon>Sarcoptiformes</taxon>
        <taxon>Astigmata</taxon>
        <taxon>Psoroptidia</taxon>
        <taxon>Sarcoptoidea</taxon>
        <taxon>Sarcoptidae</taxon>
        <taxon>Sarcoptinae</taxon>
        <taxon>Sarcoptes</taxon>
    </lineage>
</organism>
<dbReference type="Pfam" id="PF00089">
    <property type="entry name" value="Trypsin"/>
    <property type="match status" value="1"/>
</dbReference>
<gene>
    <name evidence="6" type="ORF">QR98_0103340</name>
</gene>
<evidence type="ECO:0000256" key="5">
    <source>
        <dbReference type="ARBA" id="ARBA00023157"/>
    </source>
</evidence>
<dbReference type="AlphaFoldDB" id="A0A132ALM9"/>
<comment type="caution">
    <text evidence="6">The sequence shown here is derived from an EMBL/GenBank/DDBJ whole genome shotgun (WGS) entry which is preliminary data.</text>
</comment>
<protein>
    <submittedName>
        <fullName evidence="6">Sar s 3 allergen (Serine protease-like protein 10)</fullName>
    </submittedName>
</protein>
<sequence>MSSLHSFALFAIVSLIAFVQLSMAIKGGQKSDIQDEPWTAVLYVSDKLCGAAIVASSYLLTAAHCVFGKPLEEMGIQYGASRRNDSQMKVVFVKEVYFLRYHPGEMLNDIAVLESKEPMLLDEQRSKAINLPGVEYDPQATSTVLVSGWGATEEKSTQYSLDLMAANFTVVDRDDCQTNYPNISPQQFCAGGKGYGDAYIEVGDAGNPAVQNSTLVGLATFPPSPEGPSIFTKVGSYVLWIMDIIKKK</sequence>
<evidence type="ECO:0000313" key="6">
    <source>
        <dbReference type="EMBL" id="KPM11759.1"/>
    </source>
</evidence>
<keyword evidence="2 6" id="KW-0645">Protease</keyword>
<evidence type="ECO:0000256" key="1">
    <source>
        <dbReference type="ARBA" id="ARBA00007664"/>
    </source>
</evidence>
<dbReference type="PANTHER" id="PTHR24276">
    <property type="entry name" value="POLYSERASE-RELATED"/>
    <property type="match status" value="1"/>
</dbReference>
<dbReference type="SMART" id="SM00020">
    <property type="entry name" value="Tryp_SPc"/>
    <property type="match status" value="1"/>
</dbReference>
<comment type="similarity">
    <text evidence="1">Belongs to the peptidase S1 family.</text>
</comment>
<dbReference type="InterPro" id="IPR001314">
    <property type="entry name" value="Peptidase_S1A"/>
</dbReference>
<name>A0A132ALM9_SARSC</name>
<dbReference type="InterPro" id="IPR001254">
    <property type="entry name" value="Trypsin_dom"/>
</dbReference>
<dbReference type="InterPro" id="IPR050430">
    <property type="entry name" value="Peptidase_S1"/>
</dbReference>
<dbReference type="GO" id="GO:0004252">
    <property type="term" value="F:serine-type endopeptidase activity"/>
    <property type="evidence" value="ECO:0007669"/>
    <property type="project" value="InterPro"/>
</dbReference>
<evidence type="ECO:0000256" key="2">
    <source>
        <dbReference type="ARBA" id="ARBA00022670"/>
    </source>
</evidence>
<dbReference type="EMBL" id="JXLN01017869">
    <property type="protein sequence ID" value="KPM11759.1"/>
    <property type="molecule type" value="Genomic_DNA"/>
</dbReference>
<dbReference type="GO" id="GO:0006508">
    <property type="term" value="P:proteolysis"/>
    <property type="evidence" value="ECO:0007669"/>
    <property type="project" value="UniProtKB-KW"/>
</dbReference>
<dbReference type="InterPro" id="IPR043504">
    <property type="entry name" value="Peptidase_S1_PA_chymotrypsin"/>
</dbReference>
<dbReference type="PRINTS" id="PR00722">
    <property type="entry name" value="CHYMOTRYPSIN"/>
</dbReference>
<keyword evidence="5" id="KW-1015">Disulfide bond</keyword>
<dbReference type="OrthoDB" id="546450at2759"/>
<reference evidence="6 7" key="1">
    <citation type="journal article" date="2015" name="Parasit. Vectors">
        <title>Draft genome of the scabies mite.</title>
        <authorList>
            <person name="Rider S.D.Jr."/>
            <person name="Morgan M.S."/>
            <person name="Arlian L.G."/>
        </authorList>
    </citation>
    <scope>NUCLEOTIDE SEQUENCE [LARGE SCALE GENOMIC DNA]</scope>
    <source>
        <strain evidence="6">Arlian Lab</strain>
    </source>
</reference>
<dbReference type="Gene3D" id="2.40.10.10">
    <property type="entry name" value="Trypsin-like serine proteases"/>
    <property type="match status" value="1"/>
</dbReference>
<proteinExistence type="inferred from homology"/>